<proteinExistence type="inferred from homology"/>
<protein>
    <submittedName>
        <fullName evidence="2">RidA family protein</fullName>
    </submittedName>
</protein>
<dbReference type="PANTHER" id="PTHR11803:SF39">
    <property type="entry name" value="2-IMINOBUTANOATE_2-IMINOPROPANOATE DEAMINASE"/>
    <property type="match status" value="1"/>
</dbReference>
<comment type="caution">
    <text evidence="2">The sequence shown here is derived from an EMBL/GenBank/DDBJ whole genome shotgun (WGS) entry which is preliminary data.</text>
</comment>
<accession>A0A7C4CBQ0</accession>
<name>A0A7C4CBQ0_UNCW3</name>
<dbReference type="Gene3D" id="3.30.1330.40">
    <property type="entry name" value="RutC-like"/>
    <property type="match status" value="1"/>
</dbReference>
<dbReference type="SUPFAM" id="SSF55298">
    <property type="entry name" value="YjgF-like"/>
    <property type="match status" value="1"/>
</dbReference>
<dbReference type="GO" id="GO:0005829">
    <property type="term" value="C:cytosol"/>
    <property type="evidence" value="ECO:0007669"/>
    <property type="project" value="TreeGrafter"/>
</dbReference>
<evidence type="ECO:0000256" key="1">
    <source>
        <dbReference type="ARBA" id="ARBA00010552"/>
    </source>
</evidence>
<dbReference type="AlphaFoldDB" id="A0A7C4CBQ0"/>
<dbReference type="PROSITE" id="PS01094">
    <property type="entry name" value="UPF0076"/>
    <property type="match status" value="1"/>
</dbReference>
<sequence>MAEERSAIRSSQAPEPIGPYSQAIKVGNLVFTSGQIALDPGTGSLVRGSIEQETAQVFENLKAVLAAAGTSLDRAVKVTVFLTDMGQFPRVNEVYARYFKEPFPARSTVQVAALPKGVAIEIEVVAEC</sequence>
<reference evidence="2" key="1">
    <citation type="journal article" date="2020" name="mSystems">
        <title>Genome- and Community-Level Interaction Insights into Carbon Utilization and Element Cycling Functions of Hydrothermarchaeota in Hydrothermal Sediment.</title>
        <authorList>
            <person name="Zhou Z."/>
            <person name="Liu Y."/>
            <person name="Xu W."/>
            <person name="Pan J."/>
            <person name="Luo Z.H."/>
            <person name="Li M."/>
        </authorList>
    </citation>
    <scope>NUCLEOTIDE SEQUENCE [LARGE SCALE GENOMIC DNA]</scope>
    <source>
        <strain evidence="2">SpSt-488</strain>
    </source>
</reference>
<gene>
    <name evidence="2" type="ORF">ENS41_07240</name>
</gene>
<dbReference type="NCBIfam" id="TIGR00004">
    <property type="entry name" value="Rid family detoxifying hydrolase"/>
    <property type="match status" value="1"/>
</dbReference>
<dbReference type="GO" id="GO:0019239">
    <property type="term" value="F:deaminase activity"/>
    <property type="evidence" value="ECO:0007669"/>
    <property type="project" value="TreeGrafter"/>
</dbReference>
<organism evidence="2">
    <name type="scientific">candidate division WOR-3 bacterium</name>
    <dbReference type="NCBI Taxonomy" id="2052148"/>
    <lineage>
        <taxon>Bacteria</taxon>
        <taxon>Bacteria division WOR-3</taxon>
    </lineage>
</organism>
<dbReference type="EMBL" id="DSUT01000151">
    <property type="protein sequence ID" value="HGK28732.1"/>
    <property type="molecule type" value="Genomic_DNA"/>
</dbReference>
<dbReference type="CDD" id="cd00448">
    <property type="entry name" value="YjgF_YER057c_UK114_family"/>
    <property type="match status" value="1"/>
</dbReference>
<dbReference type="Pfam" id="PF01042">
    <property type="entry name" value="Ribonuc_L-PSP"/>
    <property type="match status" value="1"/>
</dbReference>
<dbReference type="InterPro" id="IPR019897">
    <property type="entry name" value="RidA_CS"/>
</dbReference>
<dbReference type="FunFam" id="3.30.1330.40:FF:000001">
    <property type="entry name" value="L-PSP family endoribonuclease"/>
    <property type="match status" value="1"/>
</dbReference>
<dbReference type="PANTHER" id="PTHR11803">
    <property type="entry name" value="2-IMINOBUTANOATE/2-IMINOPROPANOATE DEAMINASE RIDA"/>
    <property type="match status" value="1"/>
</dbReference>
<dbReference type="InterPro" id="IPR006175">
    <property type="entry name" value="YjgF/YER057c/UK114"/>
</dbReference>
<evidence type="ECO:0000313" key="2">
    <source>
        <dbReference type="EMBL" id="HGK28732.1"/>
    </source>
</evidence>
<comment type="similarity">
    <text evidence="1">Belongs to the RutC family.</text>
</comment>
<dbReference type="InterPro" id="IPR035959">
    <property type="entry name" value="RutC-like_sf"/>
</dbReference>
<dbReference type="InterPro" id="IPR006056">
    <property type="entry name" value="RidA"/>
</dbReference>